<protein>
    <recommendedName>
        <fullName evidence="1">HTH arsR-type domain-containing protein</fullName>
    </recommendedName>
</protein>
<proteinExistence type="predicted"/>
<name>X1D6K3_9ZZZZ</name>
<sequence>MCAIFYMERNDLEDLNNKDKQLLIVCSHRPMSVGEIARTLKLSPPSISMRLKKLEEADLITIEKKGIGKKTFVRTKKADKTLKYIAELLRGIKKAGGSIPTKDLINLIKWILTNLFLILSLITNS</sequence>
<dbReference type="GO" id="GO:0003700">
    <property type="term" value="F:DNA-binding transcription factor activity"/>
    <property type="evidence" value="ECO:0007669"/>
    <property type="project" value="InterPro"/>
</dbReference>
<dbReference type="EMBL" id="BART01026028">
    <property type="protein sequence ID" value="GAG92081.1"/>
    <property type="molecule type" value="Genomic_DNA"/>
</dbReference>
<organism evidence="2">
    <name type="scientific">marine sediment metagenome</name>
    <dbReference type="NCBI Taxonomy" id="412755"/>
    <lineage>
        <taxon>unclassified sequences</taxon>
        <taxon>metagenomes</taxon>
        <taxon>ecological metagenomes</taxon>
    </lineage>
</organism>
<reference evidence="2" key="1">
    <citation type="journal article" date="2014" name="Front. Microbiol.">
        <title>High frequency of phylogenetically diverse reductive dehalogenase-homologous genes in deep subseafloor sedimentary metagenomes.</title>
        <authorList>
            <person name="Kawai M."/>
            <person name="Futagami T."/>
            <person name="Toyoda A."/>
            <person name="Takaki Y."/>
            <person name="Nishi S."/>
            <person name="Hori S."/>
            <person name="Arai W."/>
            <person name="Tsubouchi T."/>
            <person name="Morono Y."/>
            <person name="Uchiyama I."/>
            <person name="Ito T."/>
            <person name="Fujiyama A."/>
            <person name="Inagaki F."/>
            <person name="Takami H."/>
        </authorList>
    </citation>
    <scope>NUCLEOTIDE SEQUENCE</scope>
    <source>
        <strain evidence="2">Expedition CK06-06</strain>
    </source>
</reference>
<dbReference type="Pfam" id="PF12840">
    <property type="entry name" value="HTH_20"/>
    <property type="match status" value="1"/>
</dbReference>
<gene>
    <name evidence="2" type="ORF">S01H4_46554</name>
</gene>
<evidence type="ECO:0000259" key="1">
    <source>
        <dbReference type="SMART" id="SM00418"/>
    </source>
</evidence>
<dbReference type="Gene3D" id="1.10.10.10">
    <property type="entry name" value="Winged helix-like DNA-binding domain superfamily/Winged helix DNA-binding domain"/>
    <property type="match status" value="1"/>
</dbReference>
<dbReference type="SUPFAM" id="SSF46785">
    <property type="entry name" value="Winged helix' DNA-binding domain"/>
    <property type="match status" value="1"/>
</dbReference>
<dbReference type="AlphaFoldDB" id="X1D6K3"/>
<dbReference type="SMART" id="SM00418">
    <property type="entry name" value="HTH_ARSR"/>
    <property type="match status" value="1"/>
</dbReference>
<dbReference type="InterPro" id="IPR036388">
    <property type="entry name" value="WH-like_DNA-bd_sf"/>
</dbReference>
<evidence type="ECO:0000313" key="2">
    <source>
        <dbReference type="EMBL" id="GAG92081.1"/>
    </source>
</evidence>
<dbReference type="InterPro" id="IPR001845">
    <property type="entry name" value="HTH_ArsR_DNA-bd_dom"/>
</dbReference>
<comment type="caution">
    <text evidence="2">The sequence shown here is derived from an EMBL/GenBank/DDBJ whole genome shotgun (WGS) entry which is preliminary data.</text>
</comment>
<feature type="domain" description="HTH arsR-type" evidence="1">
    <location>
        <begin position="21"/>
        <end position="90"/>
    </location>
</feature>
<accession>X1D6K3</accession>
<dbReference type="CDD" id="cd00090">
    <property type="entry name" value="HTH_ARSR"/>
    <property type="match status" value="1"/>
</dbReference>
<dbReference type="InterPro" id="IPR011991">
    <property type="entry name" value="ArsR-like_HTH"/>
</dbReference>
<dbReference type="InterPro" id="IPR036390">
    <property type="entry name" value="WH_DNA-bd_sf"/>
</dbReference>